<keyword evidence="6 9" id="KW-0030">Aminoacyl-tRNA synthetase</keyword>
<keyword evidence="4" id="KW-0067">ATP-binding</keyword>
<accession>A0A075GIQ0</accession>
<evidence type="ECO:0000256" key="7">
    <source>
        <dbReference type="ARBA" id="ARBA00048359"/>
    </source>
</evidence>
<dbReference type="GO" id="GO:0005524">
    <property type="term" value="F:ATP binding"/>
    <property type="evidence" value="ECO:0007669"/>
    <property type="project" value="UniProtKB-KW"/>
</dbReference>
<dbReference type="InterPro" id="IPR001412">
    <property type="entry name" value="aa-tRNA-synth_I_CS"/>
</dbReference>
<keyword evidence="5" id="KW-0648">Protein biosynthesis</keyword>
<proteinExistence type="predicted"/>
<dbReference type="InterPro" id="IPR014729">
    <property type="entry name" value="Rossmann-like_a/b/a_fold"/>
</dbReference>
<dbReference type="SUPFAM" id="SSF52374">
    <property type="entry name" value="Nucleotidylyl transferase"/>
    <property type="match status" value="1"/>
</dbReference>
<dbReference type="InterPro" id="IPR023586">
    <property type="entry name" value="Ile-tRNA-ligase_type2"/>
</dbReference>
<keyword evidence="3" id="KW-0547">Nucleotide-binding</keyword>
<name>A0A075GIQ0_9ARCH</name>
<dbReference type="GO" id="GO:0004822">
    <property type="term" value="F:isoleucine-tRNA ligase activity"/>
    <property type="evidence" value="ECO:0007669"/>
    <property type="project" value="UniProtKB-EC"/>
</dbReference>
<dbReference type="EC" id="6.1.1.5" evidence="1"/>
<reference evidence="9" key="1">
    <citation type="journal article" date="2014" name="Genome Biol. Evol.">
        <title>Pangenome evidence for extensive interdomain horizontal transfer affecting lineage core and shell genes in uncultured planktonic thaumarchaeota and euryarchaeota.</title>
        <authorList>
            <person name="Deschamps P."/>
            <person name="Zivanovic Y."/>
            <person name="Moreira D."/>
            <person name="Rodriguez-Valera F."/>
            <person name="Lopez-Garcia P."/>
        </authorList>
    </citation>
    <scope>NUCLEOTIDE SEQUENCE</scope>
</reference>
<evidence type="ECO:0000256" key="4">
    <source>
        <dbReference type="ARBA" id="ARBA00022840"/>
    </source>
</evidence>
<dbReference type="EMBL" id="KF900692">
    <property type="protein sequence ID" value="AIF03854.1"/>
    <property type="molecule type" value="Genomic_DNA"/>
</dbReference>
<dbReference type="Pfam" id="PF00133">
    <property type="entry name" value="tRNA-synt_1"/>
    <property type="match status" value="1"/>
</dbReference>
<gene>
    <name evidence="9" type="primary">IARS</name>
    <name evidence="9" type="synonym">ileS</name>
</gene>
<evidence type="ECO:0000256" key="5">
    <source>
        <dbReference type="ARBA" id="ARBA00022917"/>
    </source>
</evidence>
<dbReference type="PROSITE" id="PS00178">
    <property type="entry name" value="AA_TRNA_LIGASE_I"/>
    <property type="match status" value="1"/>
</dbReference>
<feature type="domain" description="Aminoacyl-tRNA synthetase class Ia" evidence="8">
    <location>
        <begin position="23"/>
        <end position="246"/>
    </location>
</feature>
<comment type="catalytic activity">
    <reaction evidence="7">
        <text>tRNA(Ile) + L-isoleucine + ATP = L-isoleucyl-tRNA(Ile) + AMP + diphosphate</text>
        <dbReference type="Rhea" id="RHEA:11060"/>
        <dbReference type="Rhea" id="RHEA-COMP:9666"/>
        <dbReference type="Rhea" id="RHEA-COMP:9695"/>
        <dbReference type="ChEBI" id="CHEBI:30616"/>
        <dbReference type="ChEBI" id="CHEBI:33019"/>
        <dbReference type="ChEBI" id="CHEBI:58045"/>
        <dbReference type="ChEBI" id="CHEBI:78442"/>
        <dbReference type="ChEBI" id="CHEBI:78528"/>
        <dbReference type="ChEBI" id="CHEBI:456215"/>
        <dbReference type="EC" id="6.1.1.5"/>
    </reaction>
</comment>
<protein>
    <recommendedName>
        <fullName evidence="1">isoleucine--tRNA ligase</fullName>
        <ecNumber evidence="1">6.1.1.5</ecNumber>
    </recommendedName>
</protein>
<dbReference type="AlphaFoldDB" id="A0A075GIQ0"/>
<dbReference type="PANTHER" id="PTHR42780">
    <property type="entry name" value="SOLEUCYL-TRNA SYNTHETASE"/>
    <property type="match status" value="1"/>
</dbReference>
<evidence type="ECO:0000313" key="9">
    <source>
        <dbReference type="EMBL" id="AIF03854.1"/>
    </source>
</evidence>
<dbReference type="SUPFAM" id="SSF50677">
    <property type="entry name" value="ValRS/IleRS/LeuRS editing domain"/>
    <property type="match status" value="1"/>
</dbReference>
<organism evidence="9">
    <name type="scientific">uncultured marine thaumarchaeote KM3_16_C10</name>
    <dbReference type="NCBI Taxonomy" id="1456042"/>
    <lineage>
        <taxon>Archaea</taxon>
        <taxon>Nitrososphaerota</taxon>
        <taxon>environmental samples</taxon>
    </lineage>
</organism>
<dbReference type="Gene3D" id="3.40.50.620">
    <property type="entry name" value="HUPs"/>
    <property type="match status" value="1"/>
</dbReference>
<dbReference type="PRINTS" id="PR00984">
    <property type="entry name" value="TRNASYNTHILE"/>
</dbReference>
<dbReference type="InterPro" id="IPR002301">
    <property type="entry name" value="Ile-tRNA-ligase"/>
</dbReference>
<dbReference type="InterPro" id="IPR002300">
    <property type="entry name" value="aa-tRNA-synth_Ia"/>
</dbReference>
<dbReference type="PANTHER" id="PTHR42780:SF1">
    <property type="entry name" value="ISOLEUCINE--TRNA LIGASE, CYTOPLASMIC"/>
    <property type="match status" value="1"/>
</dbReference>
<evidence type="ECO:0000256" key="3">
    <source>
        <dbReference type="ARBA" id="ARBA00022741"/>
    </source>
</evidence>
<dbReference type="InterPro" id="IPR009008">
    <property type="entry name" value="Val/Leu/Ile-tRNA-synth_edit"/>
</dbReference>
<evidence type="ECO:0000259" key="8">
    <source>
        <dbReference type="Pfam" id="PF00133"/>
    </source>
</evidence>
<evidence type="ECO:0000256" key="2">
    <source>
        <dbReference type="ARBA" id="ARBA00022598"/>
    </source>
</evidence>
<evidence type="ECO:0000256" key="6">
    <source>
        <dbReference type="ARBA" id="ARBA00023146"/>
    </source>
</evidence>
<sequence>MELVENFDIKQIEKNVQDDLKDKDISKLIQEDKSKKNEIMFIEGPPTMNGIPHAGHLRGRVFKDLWYRYNVLAGNKVIFNAGWDTQGLPVELQAEKELGIENGKSDIRSTEDIEKLVAECKSIVKKYHTKWVEVDRLIGMSLNQDKAYWTYKDEFIEKEWQLMKKAHENGIMTEGFRVVAYCPSCQTSLSHSEVNQGYEMVKDPSLYYKVKLAQEDKFLIVWTTMPFTLVTDAMVGVNPKEEYVEVQVENETWVVGKTRLEEFMTEVKIEEYKIERTFLGTEMEGKNTYIHY</sequence>
<dbReference type="GO" id="GO:0002161">
    <property type="term" value="F:aminoacyl-tRNA deacylase activity"/>
    <property type="evidence" value="ECO:0007669"/>
    <property type="project" value="InterPro"/>
</dbReference>
<evidence type="ECO:0000256" key="1">
    <source>
        <dbReference type="ARBA" id="ARBA00013165"/>
    </source>
</evidence>
<dbReference type="GO" id="GO:0006428">
    <property type="term" value="P:isoleucyl-tRNA aminoacylation"/>
    <property type="evidence" value="ECO:0007669"/>
    <property type="project" value="InterPro"/>
</dbReference>
<keyword evidence="2 9" id="KW-0436">Ligase</keyword>